<comment type="caution">
    <text evidence="2">The sequence shown here is derived from an EMBL/GenBank/DDBJ whole genome shotgun (WGS) entry which is preliminary data.</text>
</comment>
<dbReference type="Proteomes" id="UP000235728">
    <property type="component" value="Unassembled WGS sequence"/>
</dbReference>
<dbReference type="Gene3D" id="3.40.50.150">
    <property type="entry name" value="Vaccinia Virus protein VP39"/>
    <property type="match status" value="1"/>
</dbReference>
<feature type="region of interest" description="Disordered" evidence="1">
    <location>
        <begin position="1"/>
        <end position="49"/>
    </location>
</feature>
<feature type="compositionally biased region" description="Low complexity" evidence="1">
    <location>
        <begin position="8"/>
        <end position="17"/>
    </location>
</feature>
<feature type="region of interest" description="Disordered" evidence="1">
    <location>
        <begin position="64"/>
        <end position="92"/>
    </location>
</feature>
<keyword evidence="2" id="KW-0489">Methyltransferase</keyword>
<dbReference type="InterPro" id="IPR029063">
    <property type="entry name" value="SAM-dependent_MTases_sf"/>
</dbReference>
<dbReference type="PANTHER" id="PTHR42912:SF83">
    <property type="entry name" value="METHYLTRANSFERASE TYPE 11 DOMAIN-CONTAINING PROTEIN"/>
    <property type="match status" value="1"/>
</dbReference>
<dbReference type="GO" id="GO:0032259">
    <property type="term" value="P:methylation"/>
    <property type="evidence" value="ECO:0007669"/>
    <property type="project" value="UniProtKB-KW"/>
</dbReference>
<feature type="region of interest" description="Disordered" evidence="1">
    <location>
        <begin position="219"/>
        <end position="240"/>
    </location>
</feature>
<feature type="compositionally biased region" description="Basic residues" evidence="1">
    <location>
        <begin position="18"/>
        <end position="41"/>
    </location>
</feature>
<protein>
    <submittedName>
        <fullName evidence="2">Methyltransferase OMS1, mitochondrial</fullName>
    </submittedName>
</protein>
<dbReference type="SUPFAM" id="SSF53335">
    <property type="entry name" value="S-adenosyl-L-methionine-dependent methyltransferases"/>
    <property type="match status" value="1"/>
</dbReference>
<keyword evidence="2" id="KW-0808">Transferase</keyword>
<evidence type="ECO:0000256" key="1">
    <source>
        <dbReference type="SAM" id="MobiDB-lite"/>
    </source>
</evidence>
<dbReference type="OMA" id="WWMGITK"/>
<dbReference type="AlphaFoldDB" id="A0A2N6NBD4"/>
<dbReference type="InterPro" id="IPR050508">
    <property type="entry name" value="Methyltransf_Superfamily"/>
</dbReference>
<dbReference type="GO" id="GO:0008168">
    <property type="term" value="F:methyltransferase activity"/>
    <property type="evidence" value="ECO:0007669"/>
    <property type="project" value="UniProtKB-KW"/>
</dbReference>
<gene>
    <name evidence="2" type="primary">OMS1</name>
    <name evidence="2" type="ORF">BM221_009431</name>
</gene>
<reference evidence="2 3" key="1">
    <citation type="journal article" date="2016" name="Appl. Microbiol. Biotechnol.">
        <title>Characterization of T-DNA insertion mutants with decreased virulence in the entomopathogenic fungus Beauveria bassiana JEF-007.</title>
        <authorList>
            <person name="Kim S."/>
            <person name="Lee S.J."/>
            <person name="Nai Y.S."/>
            <person name="Yu J.S."/>
            <person name="Lee M.R."/>
            <person name="Yang Y.T."/>
            <person name="Kim J.S."/>
        </authorList>
    </citation>
    <scope>NUCLEOTIDE SEQUENCE [LARGE SCALE GENOMIC DNA]</scope>
    <source>
        <strain evidence="2 3">JEF-007</strain>
    </source>
</reference>
<evidence type="ECO:0000313" key="2">
    <source>
        <dbReference type="EMBL" id="PMB64591.1"/>
    </source>
</evidence>
<sequence length="450" mass="47959">MNLCVTTRRGAAAAARGHCARRWAHSKTKSAKPRLGSKPKAKAPMPATPYKPYEIPYASVASRFSTNGPLPRASQARPRPPPPPPPPRSHPQQADTLLTVWRATWLPLSGAALVAGALGFYIFGTAAATYKAGAAAAPCACDESATPTGRPPALTGDNAEQFDKELDWPEYWMGITSLRRRLAAHARGNVLELAMGSGRNLAYYDWSPITNALEAAAAAARDDDDDEAKKKTKTKTTTTTARPAVNTKGITSFTGLDISADMLDVACKKLTKTVPPLKDAAPIVRAASSLAGSDSDSAGQLSFLSGRLRLVRSDAHHALPPAPPPPSFSSCASPKYDTVIQTFGLCSVADPVAVLANLASAVKPDTGRIVLLEHGRGFFGLVNGLLDRNAGKHFAKYGCWWNRDIEALVEEAARTTPGLRIVKVERPKVLQMGTLVWVELKVEENVGKGE</sequence>
<dbReference type="PANTHER" id="PTHR42912">
    <property type="entry name" value="METHYLTRANSFERASE"/>
    <property type="match status" value="1"/>
</dbReference>
<accession>A0A2N6NBD4</accession>
<name>A0A2N6NBD4_BEABA</name>
<evidence type="ECO:0000313" key="3">
    <source>
        <dbReference type="Proteomes" id="UP000235728"/>
    </source>
</evidence>
<proteinExistence type="predicted"/>
<dbReference type="EMBL" id="MRVG01000012">
    <property type="protein sequence ID" value="PMB64591.1"/>
    <property type="molecule type" value="Genomic_DNA"/>
</dbReference>
<feature type="compositionally biased region" description="Pro residues" evidence="1">
    <location>
        <begin position="78"/>
        <end position="89"/>
    </location>
</feature>
<organism evidence="2 3">
    <name type="scientific">Beauveria bassiana</name>
    <name type="common">White muscardine disease fungus</name>
    <name type="synonym">Tritirachium shiotae</name>
    <dbReference type="NCBI Taxonomy" id="176275"/>
    <lineage>
        <taxon>Eukaryota</taxon>
        <taxon>Fungi</taxon>
        <taxon>Dikarya</taxon>
        <taxon>Ascomycota</taxon>
        <taxon>Pezizomycotina</taxon>
        <taxon>Sordariomycetes</taxon>
        <taxon>Hypocreomycetidae</taxon>
        <taxon>Hypocreales</taxon>
        <taxon>Cordycipitaceae</taxon>
        <taxon>Beauveria</taxon>
    </lineage>
</organism>